<dbReference type="Proteomes" id="UP000510821">
    <property type="component" value="Chromosome"/>
</dbReference>
<proteinExistence type="predicted"/>
<dbReference type="AlphaFoldDB" id="A0A7D5XCU3"/>
<feature type="compositionally biased region" description="Basic and acidic residues" evidence="1">
    <location>
        <begin position="122"/>
        <end position="132"/>
    </location>
</feature>
<evidence type="ECO:0000256" key="1">
    <source>
        <dbReference type="SAM" id="MobiDB-lite"/>
    </source>
</evidence>
<feature type="region of interest" description="Disordered" evidence="1">
    <location>
        <begin position="122"/>
        <end position="146"/>
    </location>
</feature>
<sequence length="146" mass="16344">MITGGKIVYAEAKRDKEGPVEGLSINIGVDDVAVRGDEITIQYTFIVDYLDKIGKLKMMGVLYASEEKNKAKEIEEMWKKSKKLPEDFAEVVLNTINYTCGVNGTFVVQPVRLTPPMQLPRVRVEMAPEGKEKKKKPEKSDKQGPA</sequence>
<name>A0A7D5XCU3_FERL1</name>
<evidence type="ECO:0000313" key="2">
    <source>
        <dbReference type="EMBL" id="QLJ53285.1"/>
    </source>
</evidence>
<organism evidence="2 3">
    <name type="scientific">Fermentimicrarchaeum limneticum</name>
    <dbReference type="NCBI Taxonomy" id="2795018"/>
    <lineage>
        <taxon>Archaea</taxon>
        <taxon>Candidatus Micrarchaeota</taxon>
        <taxon>Candidatus Fermentimicrarchaeales</taxon>
        <taxon>Candidatus Fermentimicrarchaeaceae</taxon>
        <taxon>Candidatus Fermentimicrarchaeum</taxon>
    </lineage>
</organism>
<accession>A0A7D5XCU3</accession>
<protein>
    <submittedName>
        <fullName evidence="2">Uncharacterized protein</fullName>
    </submittedName>
</protein>
<dbReference type="EMBL" id="CP058998">
    <property type="protein sequence ID" value="QLJ53285.1"/>
    <property type="molecule type" value="Genomic_DNA"/>
</dbReference>
<dbReference type="KEGG" id="flt:Sv326_1110"/>
<evidence type="ECO:0000313" key="3">
    <source>
        <dbReference type="Proteomes" id="UP000510821"/>
    </source>
</evidence>
<reference evidence="3" key="1">
    <citation type="submission" date="2020-07" db="EMBL/GenBank/DDBJ databases">
        <title>Metabolic diversity and evolutionary history of the archaeal phylum ###Micrarchaeota### uncovered from a freshwater lake metagenome.</title>
        <authorList>
            <person name="Kadnikov V.V."/>
            <person name="Savvichev A.S."/>
            <person name="Mardanov A.V."/>
            <person name="Beletsky A.V."/>
            <person name="Chupakov A.V."/>
            <person name="Kokryatskaya N.M."/>
            <person name="Pimenov N.V."/>
            <person name="Ravin N.V."/>
        </authorList>
    </citation>
    <scope>NUCLEOTIDE SEQUENCE [LARGE SCALE GENOMIC DNA]</scope>
</reference>
<gene>
    <name evidence="2" type="ORF">Sv326_1110</name>
</gene>